<comment type="caution">
    <text evidence="1">The sequence shown here is derived from an EMBL/GenBank/DDBJ whole genome shotgun (WGS) entry which is preliminary data.</text>
</comment>
<dbReference type="Proteomes" id="UP000828048">
    <property type="component" value="Chromosome 5"/>
</dbReference>
<reference evidence="1 2" key="1">
    <citation type="journal article" date="2021" name="Hortic Res">
        <title>High-quality reference genome and annotation aids understanding of berry development for evergreen blueberry (Vaccinium darrowii).</title>
        <authorList>
            <person name="Yu J."/>
            <person name="Hulse-Kemp A.M."/>
            <person name="Babiker E."/>
            <person name="Staton M."/>
        </authorList>
    </citation>
    <scope>NUCLEOTIDE SEQUENCE [LARGE SCALE GENOMIC DNA]</scope>
    <source>
        <strain evidence="2">cv. NJ 8807/NJ 8810</strain>
        <tissue evidence="1">Young leaf</tissue>
    </source>
</reference>
<sequence>MTGGKFFRRNGLKIPTGNYYLVDAGYTNGEGMENQNDKPTNSRKGGKRNDKVADASRRTWVQKEEFVLLNALKEMVVARGEKMGKDAFKSGYLKKLEGMLVVALPGTDIRAYPHISSKIKVWKKNYHSIKDMCNTSGFGWNDSKKMVEVDSDSVWEDYCKRDSNANGLRYKTFPYYEDWCIIFGNDRATGEMAESATDMVEALDIEGDADEDGSTTVNKDDKSPPEPPKKKAKVSETLMAGLSNFADKLVSSLETSNATLEKLGGRMGYAHDLSAKRGEVNDELAKLPISTVDRVKAGLGITKDAQTIDHFSSLKTEEEKLILVQTILDCGF</sequence>
<proteinExistence type="predicted"/>
<gene>
    <name evidence="1" type="ORF">Vadar_003906</name>
</gene>
<keyword evidence="2" id="KW-1185">Reference proteome</keyword>
<evidence type="ECO:0000313" key="2">
    <source>
        <dbReference type="Proteomes" id="UP000828048"/>
    </source>
</evidence>
<name>A0ACB7XXE2_9ERIC</name>
<accession>A0ACB7XXE2</accession>
<organism evidence="1 2">
    <name type="scientific">Vaccinium darrowii</name>
    <dbReference type="NCBI Taxonomy" id="229202"/>
    <lineage>
        <taxon>Eukaryota</taxon>
        <taxon>Viridiplantae</taxon>
        <taxon>Streptophyta</taxon>
        <taxon>Embryophyta</taxon>
        <taxon>Tracheophyta</taxon>
        <taxon>Spermatophyta</taxon>
        <taxon>Magnoliopsida</taxon>
        <taxon>eudicotyledons</taxon>
        <taxon>Gunneridae</taxon>
        <taxon>Pentapetalae</taxon>
        <taxon>asterids</taxon>
        <taxon>Ericales</taxon>
        <taxon>Ericaceae</taxon>
        <taxon>Vaccinioideae</taxon>
        <taxon>Vaccinieae</taxon>
        <taxon>Vaccinium</taxon>
    </lineage>
</organism>
<protein>
    <submittedName>
        <fullName evidence="1">Uncharacterized protein</fullName>
    </submittedName>
</protein>
<evidence type="ECO:0000313" key="1">
    <source>
        <dbReference type="EMBL" id="KAH7845594.1"/>
    </source>
</evidence>
<dbReference type="EMBL" id="CM037155">
    <property type="protein sequence ID" value="KAH7845594.1"/>
    <property type="molecule type" value="Genomic_DNA"/>
</dbReference>